<organism evidence="1 2">
    <name type="scientific">Pleurodeles waltl</name>
    <name type="common">Iberian ribbed newt</name>
    <dbReference type="NCBI Taxonomy" id="8319"/>
    <lineage>
        <taxon>Eukaryota</taxon>
        <taxon>Metazoa</taxon>
        <taxon>Chordata</taxon>
        <taxon>Craniata</taxon>
        <taxon>Vertebrata</taxon>
        <taxon>Euteleostomi</taxon>
        <taxon>Amphibia</taxon>
        <taxon>Batrachia</taxon>
        <taxon>Caudata</taxon>
        <taxon>Salamandroidea</taxon>
        <taxon>Salamandridae</taxon>
        <taxon>Pleurodelinae</taxon>
        <taxon>Pleurodeles</taxon>
    </lineage>
</organism>
<evidence type="ECO:0000313" key="2">
    <source>
        <dbReference type="Proteomes" id="UP001066276"/>
    </source>
</evidence>
<dbReference type="Proteomes" id="UP001066276">
    <property type="component" value="Chromosome 4_1"/>
</dbReference>
<keyword evidence="2" id="KW-1185">Reference proteome</keyword>
<reference evidence="1" key="1">
    <citation type="journal article" date="2022" name="bioRxiv">
        <title>Sequencing and chromosome-scale assembly of the giantPleurodeles waltlgenome.</title>
        <authorList>
            <person name="Brown T."/>
            <person name="Elewa A."/>
            <person name="Iarovenko S."/>
            <person name="Subramanian E."/>
            <person name="Araus A.J."/>
            <person name="Petzold A."/>
            <person name="Susuki M."/>
            <person name="Suzuki K.-i.T."/>
            <person name="Hayashi T."/>
            <person name="Toyoda A."/>
            <person name="Oliveira C."/>
            <person name="Osipova E."/>
            <person name="Leigh N.D."/>
            <person name="Simon A."/>
            <person name="Yun M.H."/>
        </authorList>
    </citation>
    <scope>NUCLEOTIDE SEQUENCE</scope>
    <source>
        <strain evidence="1">20211129_DDA</strain>
        <tissue evidence="1">Liver</tissue>
    </source>
</reference>
<evidence type="ECO:0008006" key="3">
    <source>
        <dbReference type="Google" id="ProtNLM"/>
    </source>
</evidence>
<comment type="caution">
    <text evidence="1">The sequence shown here is derived from an EMBL/GenBank/DDBJ whole genome shotgun (WGS) entry which is preliminary data.</text>
</comment>
<dbReference type="EMBL" id="JANPWB010000007">
    <property type="protein sequence ID" value="KAJ1170431.1"/>
    <property type="molecule type" value="Genomic_DNA"/>
</dbReference>
<name>A0AAV7T264_PLEWA</name>
<evidence type="ECO:0000313" key="1">
    <source>
        <dbReference type="EMBL" id="KAJ1170431.1"/>
    </source>
</evidence>
<gene>
    <name evidence="1" type="ORF">NDU88_002308</name>
</gene>
<accession>A0AAV7T264</accession>
<dbReference type="AlphaFoldDB" id="A0AAV7T264"/>
<sequence>MSRLRSRLFAYDLAVPWLRRYWNDVVDQIRETTGWEIPLTIRGCLLGLLPRDQKRQLSRRFAVLGLTVAKRRIAIHWMSDRGPTKESWVKDLLEWATVEEERIRQTRKDAKLPEVLLAWGLMTQGTGWVNIPMGSRSRKGQETSAST</sequence>
<proteinExistence type="predicted"/>
<protein>
    <recommendedName>
        <fullName evidence="3">Transposase</fullName>
    </recommendedName>
</protein>